<evidence type="ECO:0000313" key="1">
    <source>
        <dbReference type="EMBL" id="URZ11328.1"/>
    </source>
</evidence>
<dbReference type="AlphaFoldDB" id="A0A1S8LVR5"/>
<proteinExistence type="predicted"/>
<evidence type="ECO:0000313" key="2">
    <source>
        <dbReference type="Proteomes" id="UP000190951"/>
    </source>
</evidence>
<dbReference type="KEGG" id="crw:CROST_020450"/>
<name>A0A1S8LVR5_9CLOT</name>
<dbReference type="InterPro" id="IPR015037">
    <property type="entry name" value="DUF1919"/>
</dbReference>
<accession>A0A1S8LVR5</accession>
<keyword evidence="2" id="KW-1185">Reference proteome</keyword>
<dbReference type="STRING" id="84029.CROST_16240"/>
<dbReference type="Pfam" id="PF08942">
    <property type="entry name" value="DUF1919"/>
    <property type="match status" value="1"/>
</dbReference>
<organism evidence="1 2">
    <name type="scientific">Clostridium felsineum</name>
    <dbReference type="NCBI Taxonomy" id="36839"/>
    <lineage>
        <taxon>Bacteria</taxon>
        <taxon>Bacillati</taxon>
        <taxon>Bacillota</taxon>
        <taxon>Clostridia</taxon>
        <taxon>Eubacteriales</taxon>
        <taxon>Clostridiaceae</taxon>
        <taxon>Clostridium</taxon>
    </lineage>
</organism>
<dbReference type="EMBL" id="CP096983">
    <property type="protein sequence ID" value="URZ11328.1"/>
    <property type="molecule type" value="Genomic_DNA"/>
</dbReference>
<dbReference type="Proteomes" id="UP000190951">
    <property type="component" value="Chromosome"/>
</dbReference>
<gene>
    <name evidence="1" type="ORF">CROST_020450</name>
</gene>
<dbReference type="InterPro" id="IPR037226">
    <property type="entry name" value="CAC2185-like_sf"/>
</dbReference>
<sequence length="76" mass="9341">MEKFFTPNFDFKRYCKLIENPITIISDDCWDGKVSKYLSLKFTSSFINFYLYNDDYMKSSENMDYYLEEDLQMYDK</sequence>
<dbReference type="SUPFAM" id="SSF142795">
    <property type="entry name" value="CAC2185-like"/>
    <property type="match status" value="1"/>
</dbReference>
<protein>
    <submittedName>
        <fullName evidence="1">Uncharacterized protein</fullName>
    </submittedName>
</protein>
<reference evidence="1 2" key="1">
    <citation type="submission" date="2022-04" db="EMBL/GenBank/DDBJ databases">
        <title>Genome sequence of C. roseum typestrain.</title>
        <authorList>
            <person name="Poehlein A."/>
            <person name="Schoch T."/>
            <person name="Duerre P."/>
            <person name="Daniel R."/>
        </authorList>
    </citation>
    <scope>NUCLEOTIDE SEQUENCE [LARGE SCALE GENOMIC DNA]</scope>
    <source>
        <strain evidence="1 2">DSM 7320</strain>
    </source>
</reference>